<name>A0A2Z6QGJ8_9GLOM</name>
<dbReference type="SUPFAM" id="SSF53067">
    <property type="entry name" value="Actin-like ATPase domain"/>
    <property type="match status" value="2"/>
</dbReference>
<comment type="caution">
    <text evidence="2">The sequence shown here is derived from an EMBL/GenBank/DDBJ whole genome shotgun (WGS) entry which is preliminary data.</text>
</comment>
<accession>A0A2Z6QGJ8</accession>
<dbReference type="InterPro" id="IPR043129">
    <property type="entry name" value="ATPase_NBD"/>
</dbReference>
<keyword evidence="3" id="KW-1185">Reference proteome</keyword>
<evidence type="ECO:0008006" key="4">
    <source>
        <dbReference type="Google" id="ProtNLM"/>
    </source>
</evidence>
<dbReference type="AlphaFoldDB" id="A0A2Z6QGJ8"/>
<dbReference type="Proteomes" id="UP000247702">
    <property type="component" value="Unassembled WGS sequence"/>
</dbReference>
<evidence type="ECO:0000313" key="2">
    <source>
        <dbReference type="EMBL" id="GBB84889.1"/>
    </source>
</evidence>
<sequence>MTSEHSSENISSDKPREVIEKLGIGFNKINNKFIDLLEENQKIKQQYKNLEEKIQEILRTNSELIEKNQEILRINSNLIEENKEISRINSDLKKQLQERDDKFVNLQQHVSNLKKQRNDELQQLEMVARTLEKNSEVMKHDEIGDDIIKVLKENNEDFTSNFFMSLEKDKEKSIVSSDIRVVVGLDFGATYSGFARCHVNDQNICSKELWLGGEFGQFKTNTVLQYDEEYNNVLLWGTPALAIKSNRRKVRCNEGNKPIELFKLHLSDLPNQLKPNFPIDYKKAIIDYFKEIGKVIKEAIANDWITIDYFKNILLVIPVPAEFSEKSKAILRKCAYNAELIEKEYSTNLQFITESEAAAMYCMKNLENQVLAQPNITLFIIYISANVMIIDCGGSIVNLTTLKLINNKKFGEITKEAKDFCGSTFVDAEFIQYLRCVLGDEPIELLRDKHYKQMQYLIQHFCEYGKIPFTGDNPKFLYELDIEDIIPVLKQRINDGKIRKTLDDDGWTIEIDFKTMKSIFDPVIEKILHLIRSQLDNTQETYSAMFLVGGFCESKYLQERIKKEFGHRVKVPSQPITAISCGAVIHGLFKGVFHSRVVHPRVIYSRVAKFTYGISICLDWKESDPIERKTPDNKIYKFMALVKRGTEVACGETFSFNFKPESNQKSASFTIYYTSNYDAMYCDEPEMKQLGTINLDLSDVHSDNRIIKFGLTFDKCDIAAFAMDELNGRTYKTKFSY</sequence>
<gene>
    <name evidence="2" type="ORF">RclHR1_11480005</name>
</gene>
<dbReference type="Gene3D" id="3.30.420.40">
    <property type="match status" value="2"/>
</dbReference>
<evidence type="ECO:0000313" key="3">
    <source>
        <dbReference type="Proteomes" id="UP000247702"/>
    </source>
</evidence>
<reference evidence="2 3" key="1">
    <citation type="submission" date="2017-11" db="EMBL/GenBank/DDBJ databases">
        <title>The genome of Rhizophagus clarus HR1 reveals common genetic basis of auxotrophy among arbuscular mycorrhizal fungi.</title>
        <authorList>
            <person name="Kobayashi Y."/>
        </authorList>
    </citation>
    <scope>NUCLEOTIDE SEQUENCE [LARGE SCALE GENOMIC DNA]</scope>
    <source>
        <strain evidence="2 3">HR1</strain>
    </source>
</reference>
<dbReference type="Gene3D" id="3.90.640.10">
    <property type="entry name" value="Actin, Chain A, domain 4"/>
    <property type="match status" value="1"/>
</dbReference>
<keyword evidence="1" id="KW-0175">Coiled coil</keyword>
<dbReference type="EMBL" id="BEXD01000167">
    <property type="protein sequence ID" value="GBB84889.1"/>
    <property type="molecule type" value="Genomic_DNA"/>
</dbReference>
<dbReference type="PANTHER" id="PTHR14187">
    <property type="entry name" value="ALPHA KINASE/ELONGATION FACTOR 2 KINASE"/>
    <property type="match status" value="1"/>
</dbReference>
<organism evidence="2 3">
    <name type="scientific">Rhizophagus clarus</name>
    <dbReference type="NCBI Taxonomy" id="94130"/>
    <lineage>
        <taxon>Eukaryota</taxon>
        <taxon>Fungi</taxon>
        <taxon>Fungi incertae sedis</taxon>
        <taxon>Mucoromycota</taxon>
        <taxon>Glomeromycotina</taxon>
        <taxon>Glomeromycetes</taxon>
        <taxon>Glomerales</taxon>
        <taxon>Glomeraceae</taxon>
        <taxon>Rhizophagus</taxon>
    </lineage>
</organism>
<feature type="coiled-coil region" evidence="1">
    <location>
        <begin position="33"/>
        <end position="141"/>
    </location>
</feature>
<proteinExistence type="predicted"/>
<protein>
    <recommendedName>
        <fullName evidence="4">Hsp70 family protein</fullName>
    </recommendedName>
</protein>
<evidence type="ECO:0000256" key="1">
    <source>
        <dbReference type="SAM" id="Coils"/>
    </source>
</evidence>
<dbReference type="PANTHER" id="PTHR14187:SF5">
    <property type="entry name" value="HEAT SHOCK 70 KDA PROTEIN 12A"/>
    <property type="match status" value="1"/>
</dbReference>
<dbReference type="STRING" id="94130.A0A2Z6QGJ8"/>